<gene>
    <name evidence="1" type="ORF">DKK75_05645</name>
</gene>
<dbReference type="Proteomes" id="UP000247744">
    <property type="component" value="Unassembled WGS sequence"/>
</dbReference>
<comment type="caution">
    <text evidence="1">The sequence shown here is derived from an EMBL/GenBank/DDBJ whole genome shotgun (WGS) entry which is preliminary data.</text>
</comment>
<reference evidence="1 2" key="1">
    <citation type="submission" date="2018-05" db="EMBL/GenBank/DDBJ databases">
        <title>Reference genomes for bee gut microbiota database.</title>
        <authorList>
            <person name="Ellegaard K.M."/>
        </authorList>
    </citation>
    <scope>NUCLEOTIDE SEQUENCE [LARGE SCALE GENOMIC DNA]</scope>
    <source>
        <strain evidence="1 2">ESL0200</strain>
    </source>
</reference>
<dbReference type="EMBL" id="QGLL01000008">
    <property type="protein sequence ID" value="PXY82263.1"/>
    <property type="molecule type" value="Genomic_DNA"/>
</dbReference>
<protein>
    <submittedName>
        <fullName evidence="1">Uncharacterized protein</fullName>
    </submittedName>
</protein>
<organism evidence="1 2">
    <name type="scientific">Bifidobacterium asteroides</name>
    <dbReference type="NCBI Taxonomy" id="1684"/>
    <lineage>
        <taxon>Bacteria</taxon>
        <taxon>Bacillati</taxon>
        <taxon>Actinomycetota</taxon>
        <taxon>Actinomycetes</taxon>
        <taxon>Bifidobacteriales</taxon>
        <taxon>Bifidobacteriaceae</taxon>
        <taxon>Bifidobacterium</taxon>
    </lineage>
</organism>
<accession>A0A318M751</accession>
<dbReference type="AlphaFoldDB" id="A0A318M751"/>
<sequence length="62" mass="6809">MIGERRKTPGRAVSEDAIHSAYLDEGMIIDACHADEEYVNGIQSRIRNAPFTAQGHRALVLG</sequence>
<name>A0A318M751_9BIFI</name>
<proteinExistence type="predicted"/>
<evidence type="ECO:0000313" key="1">
    <source>
        <dbReference type="EMBL" id="PXY82263.1"/>
    </source>
</evidence>
<evidence type="ECO:0000313" key="2">
    <source>
        <dbReference type="Proteomes" id="UP000247744"/>
    </source>
</evidence>